<proteinExistence type="predicted"/>
<dbReference type="EMBL" id="CP058649">
    <property type="protein sequence ID" value="QUI21384.1"/>
    <property type="molecule type" value="Genomic_DNA"/>
</dbReference>
<dbReference type="SUPFAM" id="SSF46785">
    <property type="entry name" value="Winged helix' DNA-binding domain"/>
    <property type="match status" value="1"/>
</dbReference>
<dbReference type="Proteomes" id="UP000683246">
    <property type="component" value="Chromosome"/>
</dbReference>
<dbReference type="InterPro" id="IPR036388">
    <property type="entry name" value="WH-like_DNA-bd_sf"/>
</dbReference>
<name>A0A8J8MGX9_9FIRM</name>
<dbReference type="InterPro" id="IPR052509">
    <property type="entry name" value="Metal_resp_DNA-bind_regulator"/>
</dbReference>
<evidence type="ECO:0000313" key="2">
    <source>
        <dbReference type="EMBL" id="QUI21384.1"/>
    </source>
</evidence>
<dbReference type="PANTHER" id="PTHR33169:SF24">
    <property type="entry name" value="TRANSCRIPTIONAL REGULATOR, PADR FAMILY"/>
    <property type="match status" value="1"/>
</dbReference>
<sequence length="106" mass="12231">MDIQLKRGVLDICVLSVLLKQESYGYKIIKDLSNVIEISVSTLYPILNRLEKAGAVTVHSRAYNGRLRKYYKITAVGKKRVQAFLSEWENLTLIYEYIKGAVEQYE</sequence>
<dbReference type="Gene3D" id="1.10.10.10">
    <property type="entry name" value="Winged helix-like DNA-binding domain superfamily/Winged helix DNA-binding domain"/>
    <property type="match status" value="1"/>
</dbReference>
<reference evidence="2" key="1">
    <citation type="submission" date="2020-07" db="EMBL/GenBank/DDBJ databases">
        <title>Vallitalea pronyensis genome.</title>
        <authorList>
            <person name="Postec A."/>
        </authorList>
    </citation>
    <scope>NUCLEOTIDE SEQUENCE</scope>
    <source>
        <strain evidence="2">FatNI3</strain>
    </source>
</reference>
<gene>
    <name evidence="2" type="ORF">HZI73_03380</name>
</gene>
<protein>
    <submittedName>
        <fullName evidence="2">PadR family transcriptional regulator</fullName>
    </submittedName>
</protein>
<evidence type="ECO:0000259" key="1">
    <source>
        <dbReference type="Pfam" id="PF03551"/>
    </source>
</evidence>
<organism evidence="2 3">
    <name type="scientific">Vallitalea pronyensis</name>
    <dbReference type="NCBI Taxonomy" id="1348613"/>
    <lineage>
        <taxon>Bacteria</taxon>
        <taxon>Bacillati</taxon>
        <taxon>Bacillota</taxon>
        <taxon>Clostridia</taxon>
        <taxon>Lachnospirales</taxon>
        <taxon>Vallitaleaceae</taxon>
        <taxon>Vallitalea</taxon>
    </lineage>
</organism>
<dbReference type="InterPro" id="IPR036390">
    <property type="entry name" value="WH_DNA-bd_sf"/>
</dbReference>
<dbReference type="Pfam" id="PF03551">
    <property type="entry name" value="PadR"/>
    <property type="match status" value="1"/>
</dbReference>
<dbReference type="InterPro" id="IPR005149">
    <property type="entry name" value="Tscrpt_reg_PadR_N"/>
</dbReference>
<dbReference type="PANTHER" id="PTHR33169">
    <property type="entry name" value="PADR-FAMILY TRANSCRIPTIONAL REGULATOR"/>
    <property type="match status" value="1"/>
</dbReference>
<keyword evidence="3" id="KW-1185">Reference proteome</keyword>
<feature type="domain" description="Transcription regulator PadR N-terminal" evidence="1">
    <location>
        <begin position="14"/>
        <end position="82"/>
    </location>
</feature>
<dbReference type="AlphaFoldDB" id="A0A8J8MGX9"/>
<dbReference type="KEGG" id="vpy:HZI73_03380"/>
<accession>A0A8J8MGX9</accession>
<evidence type="ECO:0000313" key="3">
    <source>
        <dbReference type="Proteomes" id="UP000683246"/>
    </source>
</evidence>
<dbReference type="RefSeq" id="WP_212696854.1">
    <property type="nucleotide sequence ID" value="NZ_CP058649.1"/>
</dbReference>